<evidence type="ECO:0000313" key="5">
    <source>
        <dbReference type="EMBL" id="MEK8052323.1"/>
    </source>
</evidence>
<feature type="domain" description="Nitroreductase" evidence="4">
    <location>
        <begin position="8"/>
        <end position="200"/>
    </location>
</feature>
<reference evidence="5 6" key="1">
    <citation type="submission" date="2024-04" db="EMBL/GenBank/DDBJ databases">
        <title>Novel species of the genus Ideonella isolated from streams.</title>
        <authorList>
            <person name="Lu H."/>
        </authorList>
    </citation>
    <scope>NUCLEOTIDE SEQUENCE [LARGE SCALE GENOMIC DNA]</scope>
    <source>
        <strain evidence="5 6">DXS22W</strain>
    </source>
</reference>
<dbReference type="EMBL" id="JBBUTH010000009">
    <property type="protein sequence ID" value="MEK8052323.1"/>
    <property type="molecule type" value="Genomic_DNA"/>
</dbReference>
<dbReference type="SUPFAM" id="SSF55469">
    <property type="entry name" value="FMN-dependent nitroreductase-like"/>
    <property type="match status" value="1"/>
</dbReference>
<dbReference type="RefSeq" id="WP_341412036.1">
    <property type="nucleotide sequence ID" value="NZ_JBBUTH010000009.1"/>
</dbReference>
<dbReference type="Pfam" id="PF00881">
    <property type="entry name" value="Nitroreductase"/>
    <property type="match status" value="1"/>
</dbReference>
<keyword evidence="6" id="KW-1185">Reference proteome</keyword>
<dbReference type="InterPro" id="IPR050627">
    <property type="entry name" value="Nitroreductase/BluB"/>
</dbReference>
<dbReference type="InterPro" id="IPR000415">
    <property type="entry name" value="Nitroreductase-like"/>
</dbReference>
<protein>
    <submittedName>
        <fullName evidence="5">Nitroreductase</fullName>
    </submittedName>
</protein>
<proteinExistence type="predicted"/>
<keyword evidence="2" id="KW-0288">FMN</keyword>
<evidence type="ECO:0000256" key="1">
    <source>
        <dbReference type="ARBA" id="ARBA00022630"/>
    </source>
</evidence>
<sequence length="226" mass="25209">MHVADALAARRSIRDYLPKPVPGDLIRKVLTTAARSASGGNLQPWHIDVVAGEPLKDLLARVKKVQAAAAAGEPTEQPEYSIYPKELVSPYRDRRFQIGEDMYARLGVPREDRAARLRWFARNYEGFGAPVLLFCSVDRRMGPPQWSDLGMYLQSVMLLLKEEGLDSCAQEAWSVYPKTVGDFLGLPPERMLFTGMAIGYANPEHPVNALQAQRAPLEEFATFHGI</sequence>
<accession>A0ABU9CKX7</accession>
<dbReference type="Gene3D" id="3.40.109.10">
    <property type="entry name" value="NADH Oxidase"/>
    <property type="match status" value="1"/>
</dbReference>
<comment type="caution">
    <text evidence="5">The sequence shown here is derived from an EMBL/GenBank/DDBJ whole genome shotgun (WGS) entry which is preliminary data.</text>
</comment>
<dbReference type="CDD" id="cd02136">
    <property type="entry name" value="PnbA_NfnB-like"/>
    <property type="match status" value="1"/>
</dbReference>
<dbReference type="InterPro" id="IPR029479">
    <property type="entry name" value="Nitroreductase"/>
</dbReference>
<keyword evidence="3" id="KW-0560">Oxidoreductase</keyword>
<evidence type="ECO:0000313" key="6">
    <source>
        <dbReference type="Proteomes" id="UP001365405"/>
    </source>
</evidence>
<dbReference type="PANTHER" id="PTHR23026:SF90">
    <property type="entry name" value="IODOTYROSINE DEIODINASE 1"/>
    <property type="match status" value="1"/>
</dbReference>
<dbReference type="PANTHER" id="PTHR23026">
    <property type="entry name" value="NADPH NITROREDUCTASE"/>
    <property type="match status" value="1"/>
</dbReference>
<evidence type="ECO:0000256" key="3">
    <source>
        <dbReference type="ARBA" id="ARBA00023002"/>
    </source>
</evidence>
<name>A0ABU9CKX7_9BURK</name>
<keyword evidence="1" id="KW-0285">Flavoprotein</keyword>
<evidence type="ECO:0000259" key="4">
    <source>
        <dbReference type="Pfam" id="PF00881"/>
    </source>
</evidence>
<organism evidence="5 6">
    <name type="scientific">Pseudaquabacterium inlustre</name>
    <dbReference type="NCBI Taxonomy" id="2984192"/>
    <lineage>
        <taxon>Bacteria</taxon>
        <taxon>Pseudomonadati</taxon>
        <taxon>Pseudomonadota</taxon>
        <taxon>Betaproteobacteria</taxon>
        <taxon>Burkholderiales</taxon>
        <taxon>Sphaerotilaceae</taxon>
        <taxon>Pseudaquabacterium</taxon>
    </lineage>
</organism>
<evidence type="ECO:0000256" key="2">
    <source>
        <dbReference type="ARBA" id="ARBA00022643"/>
    </source>
</evidence>
<dbReference type="Proteomes" id="UP001365405">
    <property type="component" value="Unassembled WGS sequence"/>
</dbReference>
<gene>
    <name evidence="5" type="ORF">AACH10_18875</name>
</gene>